<evidence type="ECO:0008006" key="3">
    <source>
        <dbReference type="Google" id="ProtNLM"/>
    </source>
</evidence>
<evidence type="ECO:0000313" key="1">
    <source>
        <dbReference type="EMBL" id="GEN75679.1"/>
    </source>
</evidence>
<sequence>MNDNAIDFRKHLLICGKTEEERKKQLNDILDSCPLEIFRFPKAMISLNEYLTFVQSEGLYSPFYETKGKYNLNQIFDFHLDWITENNCLFVFEEFDKADHKFSSEIFRIMINTLEKARKSAVKIIGSFEDESELIRNLNEAVNETPYKTQSEVVKSNLQIIYL</sequence>
<dbReference type="EMBL" id="BJYJ01000004">
    <property type="protein sequence ID" value="GEN75679.1"/>
    <property type="molecule type" value="Genomic_DNA"/>
</dbReference>
<protein>
    <recommendedName>
        <fullName evidence="3">AAA domain-containing protein</fullName>
    </recommendedName>
</protein>
<dbReference type="OrthoDB" id="1261239at2"/>
<gene>
    <name evidence="1" type="ORF">CHA01nite_14190</name>
</gene>
<organism evidence="1 2">
    <name type="scientific">Chryseobacterium hagamense</name>
    <dbReference type="NCBI Taxonomy" id="395935"/>
    <lineage>
        <taxon>Bacteria</taxon>
        <taxon>Pseudomonadati</taxon>
        <taxon>Bacteroidota</taxon>
        <taxon>Flavobacteriia</taxon>
        <taxon>Flavobacteriales</taxon>
        <taxon>Weeksellaceae</taxon>
        <taxon>Chryseobacterium group</taxon>
        <taxon>Chryseobacterium</taxon>
    </lineage>
</organism>
<dbReference type="AlphaFoldDB" id="A0A511YKE8"/>
<name>A0A511YKE8_9FLAO</name>
<keyword evidence="2" id="KW-1185">Reference proteome</keyword>
<dbReference type="RefSeq" id="WP_146940617.1">
    <property type="nucleotide sequence ID" value="NZ_BJYJ01000004.1"/>
</dbReference>
<reference evidence="1 2" key="1">
    <citation type="submission" date="2019-07" db="EMBL/GenBank/DDBJ databases">
        <title>Whole genome shotgun sequence of Chryseobacterium hagamense NBRC 105253.</title>
        <authorList>
            <person name="Hosoyama A."/>
            <person name="Uohara A."/>
            <person name="Ohji S."/>
            <person name="Ichikawa N."/>
        </authorList>
    </citation>
    <scope>NUCLEOTIDE SEQUENCE [LARGE SCALE GENOMIC DNA]</scope>
    <source>
        <strain evidence="1 2">NBRC 105253</strain>
    </source>
</reference>
<evidence type="ECO:0000313" key="2">
    <source>
        <dbReference type="Proteomes" id="UP000321863"/>
    </source>
</evidence>
<dbReference type="Proteomes" id="UP000321863">
    <property type="component" value="Unassembled WGS sequence"/>
</dbReference>
<accession>A0A511YKE8</accession>
<comment type="caution">
    <text evidence="1">The sequence shown here is derived from an EMBL/GenBank/DDBJ whole genome shotgun (WGS) entry which is preliminary data.</text>
</comment>
<proteinExistence type="predicted"/>